<feature type="non-terminal residue" evidence="3">
    <location>
        <position position="1"/>
    </location>
</feature>
<evidence type="ECO:0000256" key="1">
    <source>
        <dbReference type="SAM" id="MobiDB-lite"/>
    </source>
</evidence>
<keyword evidence="4" id="KW-1185">Reference proteome</keyword>
<dbReference type="EMBL" id="JAHRIN010019513">
    <property type="protein sequence ID" value="MEQ2198442.1"/>
    <property type="molecule type" value="Genomic_DNA"/>
</dbReference>
<dbReference type="Proteomes" id="UP001434883">
    <property type="component" value="Unassembled WGS sequence"/>
</dbReference>
<accession>A0ABV0QSY2</accession>
<keyword evidence="2" id="KW-0812">Transmembrane</keyword>
<evidence type="ECO:0000313" key="3">
    <source>
        <dbReference type="EMBL" id="MEQ2198442.1"/>
    </source>
</evidence>
<keyword evidence="2" id="KW-1133">Transmembrane helix</keyword>
<feature type="transmembrane region" description="Helical" evidence="2">
    <location>
        <begin position="18"/>
        <end position="38"/>
    </location>
</feature>
<organism evidence="3 4">
    <name type="scientific">Xenoophorus captivus</name>
    <dbReference type="NCBI Taxonomy" id="1517983"/>
    <lineage>
        <taxon>Eukaryota</taxon>
        <taxon>Metazoa</taxon>
        <taxon>Chordata</taxon>
        <taxon>Craniata</taxon>
        <taxon>Vertebrata</taxon>
        <taxon>Euteleostomi</taxon>
        <taxon>Actinopterygii</taxon>
        <taxon>Neopterygii</taxon>
        <taxon>Teleostei</taxon>
        <taxon>Neoteleostei</taxon>
        <taxon>Acanthomorphata</taxon>
        <taxon>Ovalentaria</taxon>
        <taxon>Atherinomorphae</taxon>
        <taxon>Cyprinodontiformes</taxon>
        <taxon>Goodeidae</taxon>
        <taxon>Xenoophorus</taxon>
    </lineage>
</organism>
<evidence type="ECO:0000313" key="4">
    <source>
        <dbReference type="Proteomes" id="UP001434883"/>
    </source>
</evidence>
<feature type="region of interest" description="Disordered" evidence="1">
    <location>
        <begin position="243"/>
        <end position="263"/>
    </location>
</feature>
<feature type="compositionally biased region" description="Polar residues" evidence="1">
    <location>
        <begin position="192"/>
        <end position="210"/>
    </location>
</feature>
<feature type="region of interest" description="Disordered" evidence="1">
    <location>
        <begin position="182"/>
        <end position="213"/>
    </location>
</feature>
<gene>
    <name evidence="3" type="ORF">XENOCAPTIV_012932</name>
</gene>
<evidence type="ECO:0000256" key="2">
    <source>
        <dbReference type="SAM" id="Phobius"/>
    </source>
</evidence>
<protein>
    <submittedName>
        <fullName evidence="3">Uncharacterized protein</fullName>
    </submittedName>
</protein>
<name>A0ABV0QSY2_9TELE</name>
<keyword evidence="2" id="KW-0472">Membrane</keyword>
<proteinExistence type="predicted"/>
<reference evidence="3 4" key="1">
    <citation type="submission" date="2021-06" db="EMBL/GenBank/DDBJ databases">
        <authorList>
            <person name="Palmer J.M."/>
        </authorList>
    </citation>
    <scope>NUCLEOTIDE SEQUENCE [LARGE SCALE GENOMIC DNA]</scope>
    <source>
        <strain evidence="3 4">XC_2019</strain>
        <tissue evidence="3">Muscle</tissue>
    </source>
</reference>
<comment type="caution">
    <text evidence="3">The sequence shown here is derived from an EMBL/GenBank/DDBJ whole genome shotgun (WGS) entry which is preliminary data.</text>
</comment>
<sequence>VVWISLMLGSSVHTDGKLLLHLAVTLFAQLIYFLFFAVTQYRQIHDRMNLVEAKDFTDTLSYDEGELSDKQSKVVNKEYKKSSVTQPLKLYSVDQTLVDKHHGNVERIVNGASRRWESNNFEPITFPLKSGSQMDQFQPKPVYESQLTPSVVYGNRRPVQSTHLDVSPSNFESWQLVLPSSEGAGEPVTGPFYQQQNSVSSESAGDSTKAASPGVLGFPDNDPFSYEGSNMVEFSTGKIPTQKQPSLQYSPAIPKPSQSESWTQPEWFGQGNEIDSSFDFNLPIWDPFKGQVPSYYPSWHEFPYGWGYQPDISMSYKNVLTPGPRSLPTKAPEPPRVLPPRQRFIVQSKNGYQRQRLVKSKTTYTPDYIVPKGKYGKSVSL</sequence>